<accession>A0A3P1XHL7</accession>
<evidence type="ECO:0000313" key="4">
    <source>
        <dbReference type="Proteomes" id="UP000278609"/>
    </source>
</evidence>
<dbReference type="PANTHER" id="PTHR30007">
    <property type="entry name" value="PHP DOMAIN PROTEIN"/>
    <property type="match status" value="1"/>
</dbReference>
<protein>
    <submittedName>
        <fullName evidence="3">IS5 family transposase</fullName>
    </submittedName>
</protein>
<dbReference type="InterPro" id="IPR002559">
    <property type="entry name" value="Transposase_11"/>
</dbReference>
<dbReference type="Proteomes" id="UP000278609">
    <property type="component" value="Unassembled WGS sequence"/>
</dbReference>
<proteinExistence type="predicted"/>
<organism evidence="3 4">
    <name type="scientific">Tannerella forsythia</name>
    <name type="common">Bacteroides forsythus</name>
    <dbReference type="NCBI Taxonomy" id="28112"/>
    <lineage>
        <taxon>Bacteria</taxon>
        <taxon>Pseudomonadati</taxon>
        <taxon>Bacteroidota</taxon>
        <taxon>Bacteroidia</taxon>
        <taxon>Bacteroidales</taxon>
        <taxon>Tannerellaceae</taxon>
        <taxon>Tannerella</taxon>
    </lineage>
</organism>
<dbReference type="Pfam" id="PF01609">
    <property type="entry name" value="DDE_Tnp_1"/>
    <property type="match status" value="1"/>
</dbReference>
<dbReference type="GO" id="GO:0004803">
    <property type="term" value="F:transposase activity"/>
    <property type="evidence" value="ECO:0007669"/>
    <property type="project" value="InterPro"/>
</dbReference>
<evidence type="ECO:0000313" key="3">
    <source>
        <dbReference type="EMBL" id="RRD57941.1"/>
    </source>
</evidence>
<evidence type="ECO:0000259" key="2">
    <source>
        <dbReference type="Pfam" id="PF13340"/>
    </source>
</evidence>
<dbReference type="NCBIfam" id="NF033580">
    <property type="entry name" value="transpos_IS5_3"/>
    <property type="match status" value="1"/>
</dbReference>
<reference evidence="3 4" key="1">
    <citation type="submission" date="2018-11" db="EMBL/GenBank/DDBJ databases">
        <title>Genomes From Bacteria Associated with the Canine Oral Cavity: a Test Case for Automated Genome-Based Taxonomic Assignment.</title>
        <authorList>
            <person name="Coil D.A."/>
            <person name="Jospin G."/>
            <person name="Darling A.E."/>
            <person name="Wallis C."/>
            <person name="Davis I.J."/>
            <person name="Harris S."/>
            <person name="Eisen J.A."/>
            <person name="Holcombe L.J."/>
            <person name="O'Flynn C."/>
        </authorList>
    </citation>
    <scope>NUCLEOTIDE SEQUENCE [LARGE SCALE GENOMIC DNA]</scope>
    <source>
        <strain evidence="3 4">OH2617_COT-023</strain>
    </source>
</reference>
<comment type="caution">
    <text evidence="3">The sequence shown here is derived from an EMBL/GenBank/DDBJ whole genome shotgun (WGS) entry which is preliminary data.</text>
</comment>
<dbReference type="AlphaFoldDB" id="A0A3P1XHL7"/>
<feature type="domain" description="Transposase IS4-like" evidence="1">
    <location>
        <begin position="94"/>
        <end position="229"/>
    </location>
</feature>
<name>A0A3P1XHL7_TANFO</name>
<dbReference type="GO" id="GO:0006313">
    <property type="term" value="P:DNA transposition"/>
    <property type="evidence" value="ECO:0007669"/>
    <property type="project" value="InterPro"/>
</dbReference>
<dbReference type="RefSeq" id="WP_124752536.1">
    <property type="nucleotide sequence ID" value="NZ_RQYS01000070.1"/>
</dbReference>
<feature type="domain" description="Insertion element IS402-like" evidence="2">
    <location>
        <begin position="8"/>
        <end position="76"/>
    </location>
</feature>
<dbReference type="GO" id="GO:0003677">
    <property type="term" value="F:DNA binding"/>
    <property type="evidence" value="ECO:0007669"/>
    <property type="project" value="InterPro"/>
</dbReference>
<dbReference type="OrthoDB" id="1270539at2"/>
<evidence type="ECO:0000259" key="1">
    <source>
        <dbReference type="Pfam" id="PF01609"/>
    </source>
</evidence>
<dbReference type="InterPro" id="IPR025161">
    <property type="entry name" value="IS402-like_dom"/>
</dbReference>
<gene>
    <name evidence="3" type="ORF">EII40_12415</name>
</gene>
<dbReference type="Pfam" id="PF13340">
    <property type="entry name" value="DUF4096"/>
    <property type="match status" value="1"/>
</dbReference>
<dbReference type="PANTHER" id="PTHR30007:SF0">
    <property type="entry name" value="TRANSPOSASE"/>
    <property type="match status" value="1"/>
</dbReference>
<dbReference type="EMBL" id="RQYS01000070">
    <property type="protein sequence ID" value="RRD57941.1"/>
    <property type="molecule type" value="Genomic_DNA"/>
</dbReference>
<sequence length="257" mass="30227">MKKYPTDLTDSQWIKIEKFFKKRKRKHSLREIVNALLYIVKTGIQWRMLPRCYPKWELVYYYFRLWTAEGLIEEIHDALRSMCRKQAGRNESPGLGLLDSQSVKTSCITTQKGYDAGKKVNGRKRHIITDTMGFILALVIHPAHIQDRDGAKLVLKEMQYKYPLLKKILVDGGYRGALIQWTFSIFGWTLEVVSKVVGISTFKVLPKRWIVERTFGWFNFNRRLAKDYEVINECSVAFVQLAMIRIMINRFKIIVVR</sequence>